<reference evidence="9 10" key="1">
    <citation type="submission" date="2012-02" db="EMBL/GenBank/DDBJ databases">
        <title>The Genome Sequence of Bacteroides nordii CL02T12C05.</title>
        <authorList>
            <consortium name="The Broad Institute Genome Sequencing Platform"/>
            <person name="Earl A."/>
            <person name="Ward D."/>
            <person name="Feldgarden M."/>
            <person name="Gevers D."/>
            <person name="Zitomersky N.L."/>
            <person name="Coyne M.J."/>
            <person name="Comstock L.E."/>
            <person name="Young S.K."/>
            <person name="Zeng Q."/>
            <person name="Gargeya S."/>
            <person name="Fitzgerald M."/>
            <person name="Haas B."/>
            <person name="Abouelleil A."/>
            <person name="Alvarado L."/>
            <person name="Arachchi H.M."/>
            <person name="Berlin A."/>
            <person name="Chapman S.B."/>
            <person name="Gearin G."/>
            <person name="Goldberg J."/>
            <person name="Griggs A."/>
            <person name="Gujja S."/>
            <person name="Hansen M."/>
            <person name="Heiman D."/>
            <person name="Howarth C."/>
            <person name="Larimer J."/>
            <person name="Lui A."/>
            <person name="MacDonald P.J.P."/>
            <person name="McCowen C."/>
            <person name="Montmayeur A."/>
            <person name="Murphy C."/>
            <person name="Neiman D."/>
            <person name="Pearson M."/>
            <person name="Priest M."/>
            <person name="Roberts A."/>
            <person name="Saif S."/>
            <person name="Shea T."/>
            <person name="Sisk P."/>
            <person name="Stolte C."/>
            <person name="Sykes S."/>
            <person name="Wortman J."/>
            <person name="Nusbaum C."/>
            <person name="Birren B."/>
        </authorList>
    </citation>
    <scope>NUCLEOTIDE SEQUENCE [LARGE SCALE GENOMIC DNA]</scope>
    <source>
        <strain evidence="9 10">CL02T12C05</strain>
    </source>
</reference>
<dbReference type="InterPro" id="IPR012944">
    <property type="entry name" value="SusD_RagB_dom"/>
</dbReference>
<proteinExistence type="inferred from homology"/>
<comment type="similarity">
    <text evidence="2">Belongs to the SusD family.</text>
</comment>
<name>I9S370_9BACE</name>
<dbReference type="STRING" id="997884.HMPREF1068_02789"/>
<evidence type="ECO:0000313" key="9">
    <source>
        <dbReference type="EMBL" id="EIY49693.1"/>
    </source>
</evidence>
<dbReference type="InterPro" id="IPR011990">
    <property type="entry name" value="TPR-like_helical_dom_sf"/>
</dbReference>
<feature type="signal peptide" evidence="6">
    <location>
        <begin position="1"/>
        <end position="26"/>
    </location>
</feature>
<evidence type="ECO:0000256" key="2">
    <source>
        <dbReference type="ARBA" id="ARBA00006275"/>
    </source>
</evidence>
<keyword evidence="4" id="KW-0472">Membrane</keyword>
<evidence type="ECO:0000313" key="10">
    <source>
        <dbReference type="Proteomes" id="UP000003089"/>
    </source>
</evidence>
<dbReference type="AlphaFoldDB" id="I9S370"/>
<evidence type="ECO:0000259" key="7">
    <source>
        <dbReference type="Pfam" id="PF07980"/>
    </source>
</evidence>
<sequence length="581" mass="66384">MMKNNMKKYIAIFCLMSGLTSCTDLLTETPESYYDSTNYFVSVPNANMAVAAVYNTLGGMGHYGQAEMAIPTSDDMYYVSGTNTDNLRRDISHYMVSTNNQWIESTWNAKYQGLDRANFALDGIRSMKEYATGNETLKKYEGELCFLRAFIALQLVRNWGDVPYKTTYTASVSDAYSPRVDRELIYDQIMSDLEIARTQLPWADANTSPERATQGAARALTMRALLQRAGYSLKADAKLSRPSEAKRKEYFNAILTEWEAFKKSGFHNFYSGGYEQAWKNYCQNVDEPVETLWEIAFYTPDGKAPGAGMWGTYIGPSTDQASIYGRANSFFVVLPTWASFYDENDIRLDVNICQYKIDNKSQKVYNIKPYDPKKPATSPDTPSNKFYYPGKWRREWIGVGMSKDPNNTDVDYAVLRYPDVVLMVAEAMNELDRTDEAVELLNMVRKRAGITELKKDFSNYAMIYKAPKVIDLDFIDDSTPAGKFRTALYWERGFELCYEGTRKYDLIRWGILKESLENMYAYMKSTEKFPDGDPKKYKYALNAFPAGKGDRFVTGKHELFPIPLMEIQRNKALGSLNNPGY</sequence>
<evidence type="ECO:0000256" key="3">
    <source>
        <dbReference type="ARBA" id="ARBA00022729"/>
    </source>
</evidence>
<evidence type="ECO:0000256" key="1">
    <source>
        <dbReference type="ARBA" id="ARBA00004442"/>
    </source>
</evidence>
<dbReference type="InterPro" id="IPR033985">
    <property type="entry name" value="SusD-like_N"/>
</dbReference>
<accession>I9S370</accession>
<protein>
    <recommendedName>
        <fullName evidence="11">RagB/SusD domain-containing protein</fullName>
    </recommendedName>
</protein>
<dbReference type="GO" id="GO:0009279">
    <property type="term" value="C:cell outer membrane"/>
    <property type="evidence" value="ECO:0007669"/>
    <property type="project" value="UniProtKB-SubCell"/>
</dbReference>
<gene>
    <name evidence="9" type="ORF">HMPREF1068_02789</name>
</gene>
<keyword evidence="10" id="KW-1185">Reference proteome</keyword>
<feature type="domain" description="SusD-like N-terminal" evidence="8">
    <location>
        <begin position="79"/>
        <end position="223"/>
    </location>
</feature>
<keyword evidence="5" id="KW-0998">Cell outer membrane</keyword>
<dbReference type="Proteomes" id="UP000003089">
    <property type="component" value="Unassembled WGS sequence"/>
</dbReference>
<dbReference type="PROSITE" id="PS51257">
    <property type="entry name" value="PROKAR_LIPOPROTEIN"/>
    <property type="match status" value="1"/>
</dbReference>
<evidence type="ECO:0000256" key="5">
    <source>
        <dbReference type="ARBA" id="ARBA00023237"/>
    </source>
</evidence>
<evidence type="ECO:0000256" key="6">
    <source>
        <dbReference type="SAM" id="SignalP"/>
    </source>
</evidence>
<comment type="caution">
    <text evidence="9">The sequence shown here is derived from an EMBL/GenBank/DDBJ whole genome shotgun (WGS) entry which is preliminary data.</text>
</comment>
<dbReference type="Pfam" id="PF14322">
    <property type="entry name" value="SusD-like_3"/>
    <property type="match status" value="1"/>
</dbReference>
<evidence type="ECO:0000256" key="4">
    <source>
        <dbReference type="ARBA" id="ARBA00023136"/>
    </source>
</evidence>
<feature type="domain" description="RagB/SusD" evidence="7">
    <location>
        <begin position="338"/>
        <end position="581"/>
    </location>
</feature>
<dbReference type="PATRIC" id="fig|997884.3.peg.2865"/>
<dbReference type="HOGENOM" id="CLU_015553_1_1_10"/>
<comment type="subcellular location">
    <subcellularLocation>
        <location evidence="1">Cell outer membrane</location>
    </subcellularLocation>
</comment>
<evidence type="ECO:0000259" key="8">
    <source>
        <dbReference type="Pfam" id="PF14322"/>
    </source>
</evidence>
<organism evidence="9 10">
    <name type="scientific">Bacteroides nordii CL02T12C05</name>
    <dbReference type="NCBI Taxonomy" id="997884"/>
    <lineage>
        <taxon>Bacteria</taxon>
        <taxon>Pseudomonadati</taxon>
        <taxon>Bacteroidota</taxon>
        <taxon>Bacteroidia</taxon>
        <taxon>Bacteroidales</taxon>
        <taxon>Bacteroidaceae</taxon>
        <taxon>Bacteroides</taxon>
    </lineage>
</organism>
<keyword evidence="3 6" id="KW-0732">Signal</keyword>
<evidence type="ECO:0008006" key="11">
    <source>
        <dbReference type="Google" id="ProtNLM"/>
    </source>
</evidence>
<dbReference type="SUPFAM" id="SSF48452">
    <property type="entry name" value="TPR-like"/>
    <property type="match status" value="1"/>
</dbReference>
<feature type="chain" id="PRO_5003725464" description="RagB/SusD domain-containing protein" evidence="6">
    <location>
        <begin position="27"/>
        <end position="581"/>
    </location>
</feature>
<dbReference type="Gene3D" id="1.25.40.390">
    <property type="match status" value="1"/>
</dbReference>
<dbReference type="eggNOG" id="COG0702">
    <property type="taxonomic scope" value="Bacteria"/>
</dbReference>
<dbReference type="Pfam" id="PF07980">
    <property type="entry name" value="SusD_RagB"/>
    <property type="match status" value="1"/>
</dbReference>
<dbReference type="EMBL" id="AGXS01000017">
    <property type="protein sequence ID" value="EIY49693.1"/>
    <property type="molecule type" value="Genomic_DNA"/>
</dbReference>